<evidence type="ECO:0008006" key="10">
    <source>
        <dbReference type="Google" id="ProtNLM"/>
    </source>
</evidence>
<feature type="region of interest" description="Disordered" evidence="5">
    <location>
        <begin position="214"/>
        <end position="260"/>
    </location>
</feature>
<feature type="region of interest" description="Disordered" evidence="5">
    <location>
        <begin position="14"/>
        <end position="36"/>
    </location>
</feature>
<feature type="compositionally biased region" description="Basic and acidic residues" evidence="5">
    <location>
        <begin position="87"/>
        <end position="101"/>
    </location>
</feature>
<reference evidence="8" key="1">
    <citation type="submission" date="2021-04" db="EMBL/GenBank/DDBJ databases">
        <authorList>
            <consortium name="Wellcome Sanger Institute Data Sharing"/>
        </authorList>
    </citation>
    <scope>NUCLEOTIDE SEQUENCE [LARGE SCALE GENOMIC DNA]</scope>
</reference>
<reference evidence="8" key="3">
    <citation type="submission" date="2025-09" db="UniProtKB">
        <authorList>
            <consortium name="Ensembl"/>
        </authorList>
    </citation>
    <scope>IDENTIFICATION</scope>
</reference>
<evidence type="ECO:0000313" key="8">
    <source>
        <dbReference type="Ensembl" id="ENSENLP00000033544.1"/>
    </source>
</evidence>
<dbReference type="Pfam" id="PF13914">
    <property type="entry name" value="Phostensin"/>
    <property type="match status" value="1"/>
</dbReference>
<feature type="compositionally biased region" description="Polar residues" evidence="5">
    <location>
        <begin position="336"/>
        <end position="375"/>
    </location>
</feature>
<dbReference type="Proteomes" id="UP000472264">
    <property type="component" value="Chromosome 11"/>
</dbReference>
<dbReference type="AlphaFoldDB" id="A0A665VP49"/>
<feature type="compositionally biased region" description="Basic and acidic residues" evidence="5">
    <location>
        <begin position="250"/>
        <end position="260"/>
    </location>
</feature>
<sequence>MSVSSLPEWKQLLLEKKRREEEERERRGKEEEEKLASMPAWKRGIIQRRKAKQESVCQWQDADPKSASQVSVETIVPVHKNPFMRTQKRERPEEDQQGKRAMKMDLREILASGGSVTEIRASEVLIIKPPVNPEERNTGGKARDDGDMKSSMDVRRESLGRELRTDISWLKEKEKEPIKEKERPWGQATVIKEDRKDTLDDVFVERGGRVSQLLSKFGEHPKPPSRSKSSDNFLRHGRRKFSGDEDEQQSEERKADERNMLLKSVPRRSLSFSDRVICTKENGLDDEWCYEGKLREKIHSNKSVAPWVDLAGLGKDSTAKIKLGCAPLFDEDRFGKQSNYKMSPHRVSSPTSQVKQTITVNPSFLKNQSPDNSPKPSHDAPTPASSRSSPSPAPSPSVSQSPTPSPPLFSIKSASGGNVKRGATITINPKRHAAGEAMGSSTGAASAGSTSSKAPSQQPQTTTAVTEPPKKKYPTVEEIEVIGGYQNLEKSCLVKKGGTPKKVMKLNQFQKNCHSSFPQIYPRWARGCHLKSPPAPMAPCHQAESPLARRTSL</sequence>
<evidence type="ECO:0000256" key="3">
    <source>
        <dbReference type="ARBA" id="ARBA00022553"/>
    </source>
</evidence>
<reference evidence="8" key="2">
    <citation type="submission" date="2025-08" db="UniProtKB">
        <authorList>
            <consortium name="Ensembl"/>
        </authorList>
    </citation>
    <scope>IDENTIFICATION</scope>
</reference>
<keyword evidence="9" id="KW-1185">Reference proteome</keyword>
<evidence type="ECO:0000259" key="6">
    <source>
        <dbReference type="Pfam" id="PF13914"/>
    </source>
</evidence>
<dbReference type="InterPro" id="IPR025907">
    <property type="entry name" value="Phostensin/Taperin_PP1-bd_dom"/>
</dbReference>
<accession>A0A665VP49</accession>
<feature type="compositionally biased region" description="Low complexity" evidence="5">
    <location>
        <begin position="380"/>
        <end position="402"/>
    </location>
</feature>
<dbReference type="GO" id="GO:0003779">
    <property type="term" value="F:actin binding"/>
    <property type="evidence" value="ECO:0007669"/>
    <property type="project" value="UniProtKB-KW"/>
</dbReference>
<feature type="domain" description="Phostensin/Taperin N-terminal" evidence="7">
    <location>
        <begin position="35"/>
        <end position="101"/>
    </location>
</feature>
<feature type="region of interest" description="Disordered" evidence="5">
    <location>
        <begin position="130"/>
        <end position="191"/>
    </location>
</feature>
<evidence type="ECO:0000259" key="7">
    <source>
        <dbReference type="Pfam" id="PF13916"/>
    </source>
</evidence>
<dbReference type="InterPro" id="IPR025903">
    <property type="entry name" value="Phostensin/Taperin_N_dom"/>
</dbReference>
<dbReference type="GO" id="GO:0005737">
    <property type="term" value="C:cytoplasm"/>
    <property type="evidence" value="ECO:0007669"/>
    <property type="project" value="UniProtKB-SubCell"/>
</dbReference>
<feature type="domain" description="Phostensin/Taperin PP1-binding" evidence="6">
    <location>
        <begin position="415"/>
        <end position="507"/>
    </location>
</feature>
<dbReference type="OMA" id="PGETPEW"/>
<dbReference type="GO" id="GO:0019902">
    <property type="term" value="F:phosphatase binding"/>
    <property type="evidence" value="ECO:0007669"/>
    <property type="project" value="InterPro"/>
</dbReference>
<dbReference type="PANTHER" id="PTHR21685">
    <property type="entry name" value="TON-B BOX DOMAIN"/>
    <property type="match status" value="1"/>
</dbReference>
<feature type="region of interest" description="Disordered" evidence="5">
    <location>
        <begin position="56"/>
        <end position="101"/>
    </location>
</feature>
<evidence type="ECO:0000256" key="5">
    <source>
        <dbReference type="SAM" id="MobiDB-lite"/>
    </source>
</evidence>
<feature type="compositionally biased region" description="Low complexity" evidence="5">
    <location>
        <begin position="435"/>
        <end position="456"/>
    </location>
</feature>
<name>A0A665VP49_ECHNA</name>
<keyword evidence="2" id="KW-0963">Cytoplasm</keyword>
<dbReference type="PANTHER" id="PTHR21685:SF0">
    <property type="entry name" value="PHOSTENSIN"/>
    <property type="match status" value="1"/>
</dbReference>
<feature type="compositionally biased region" description="Basic and acidic residues" evidence="5">
    <location>
        <begin position="133"/>
        <end position="184"/>
    </location>
</feature>
<feature type="compositionally biased region" description="Basic and acidic residues" evidence="5">
    <location>
        <begin position="14"/>
        <end position="35"/>
    </location>
</feature>
<evidence type="ECO:0000313" key="9">
    <source>
        <dbReference type="Proteomes" id="UP000472264"/>
    </source>
</evidence>
<evidence type="ECO:0000256" key="1">
    <source>
        <dbReference type="ARBA" id="ARBA00004496"/>
    </source>
</evidence>
<evidence type="ECO:0000256" key="2">
    <source>
        <dbReference type="ARBA" id="ARBA00022490"/>
    </source>
</evidence>
<keyword evidence="3" id="KW-0597">Phosphoprotein</keyword>
<feature type="region of interest" description="Disordered" evidence="5">
    <location>
        <begin position="335"/>
        <end position="471"/>
    </location>
</feature>
<organism evidence="8 9">
    <name type="scientific">Echeneis naucrates</name>
    <name type="common">Live sharksucker</name>
    <dbReference type="NCBI Taxonomy" id="173247"/>
    <lineage>
        <taxon>Eukaryota</taxon>
        <taxon>Metazoa</taxon>
        <taxon>Chordata</taxon>
        <taxon>Craniata</taxon>
        <taxon>Vertebrata</taxon>
        <taxon>Euteleostomi</taxon>
        <taxon>Actinopterygii</taxon>
        <taxon>Neopterygii</taxon>
        <taxon>Teleostei</taxon>
        <taxon>Neoteleostei</taxon>
        <taxon>Acanthomorphata</taxon>
        <taxon>Carangaria</taxon>
        <taxon>Carangiformes</taxon>
        <taxon>Echeneidae</taxon>
        <taxon>Echeneis</taxon>
    </lineage>
</organism>
<dbReference type="InterPro" id="IPR026671">
    <property type="entry name" value="PPP1R18/Tprn"/>
</dbReference>
<dbReference type="Pfam" id="PF13916">
    <property type="entry name" value="Phostensin_N"/>
    <property type="match status" value="1"/>
</dbReference>
<comment type="subcellular location">
    <subcellularLocation>
        <location evidence="1">Cytoplasm</location>
    </subcellularLocation>
</comment>
<proteinExistence type="predicted"/>
<keyword evidence="4" id="KW-0009">Actin-binding</keyword>
<dbReference type="InParanoid" id="A0A665VP49"/>
<evidence type="ECO:0000256" key="4">
    <source>
        <dbReference type="ARBA" id="ARBA00023203"/>
    </source>
</evidence>
<protein>
    <recommendedName>
        <fullName evidence="10">Phostensin/Taperin PP1-binding domain-containing protein</fullName>
    </recommendedName>
</protein>
<dbReference type="Ensembl" id="ENSENLT00000034478.1">
    <property type="protein sequence ID" value="ENSENLP00000033544.1"/>
    <property type="gene ID" value="ENSENLG00000014752.1"/>
</dbReference>